<evidence type="ECO:0000256" key="1">
    <source>
        <dbReference type="SAM" id="MobiDB-lite"/>
    </source>
</evidence>
<reference evidence="3 4" key="1">
    <citation type="submission" date="2019-11" db="EMBL/GenBank/DDBJ databases">
        <title>Whole genome sequence of Oryza granulata.</title>
        <authorList>
            <person name="Li W."/>
        </authorList>
    </citation>
    <scope>NUCLEOTIDE SEQUENCE [LARGE SCALE GENOMIC DNA]</scope>
    <source>
        <strain evidence="4">cv. Menghai</strain>
        <tissue evidence="3">Leaf</tissue>
    </source>
</reference>
<evidence type="ECO:0000313" key="4">
    <source>
        <dbReference type="Proteomes" id="UP000479710"/>
    </source>
</evidence>
<dbReference type="AlphaFoldDB" id="A0A6G1CL13"/>
<accession>A0A6G1CL13</accession>
<comment type="caution">
    <text evidence="3">The sequence shown here is derived from an EMBL/GenBank/DDBJ whole genome shotgun (WGS) entry which is preliminary data.</text>
</comment>
<keyword evidence="4" id="KW-1185">Reference proteome</keyword>
<dbReference type="OrthoDB" id="2013972at2759"/>
<proteinExistence type="predicted"/>
<dbReference type="EMBL" id="SPHZ02000009">
    <property type="protein sequence ID" value="KAF0900820.1"/>
    <property type="molecule type" value="Genomic_DNA"/>
</dbReference>
<dbReference type="InterPro" id="IPR053223">
    <property type="entry name" value="Prob_Methyltransferase"/>
</dbReference>
<evidence type="ECO:0000313" key="3">
    <source>
        <dbReference type="EMBL" id="KAF0900820.1"/>
    </source>
</evidence>
<name>A0A6G1CL13_9ORYZ</name>
<dbReference type="Proteomes" id="UP000479710">
    <property type="component" value="Unassembled WGS sequence"/>
</dbReference>
<feature type="compositionally biased region" description="Low complexity" evidence="1">
    <location>
        <begin position="103"/>
        <end position="119"/>
    </location>
</feature>
<feature type="signal peptide" evidence="2">
    <location>
        <begin position="1"/>
        <end position="15"/>
    </location>
</feature>
<feature type="chain" id="PRO_5026027945" evidence="2">
    <location>
        <begin position="16"/>
        <end position="341"/>
    </location>
</feature>
<gene>
    <name evidence="3" type="ORF">E2562_035317</name>
</gene>
<evidence type="ECO:0000256" key="2">
    <source>
        <dbReference type="SAM" id="SignalP"/>
    </source>
</evidence>
<keyword evidence="2" id="KW-0732">Signal</keyword>
<protein>
    <submittedName>
        <fullName evidence="3">Uncharacterized protein</fullName>
    </submittedName>
</protein>
<dbReference type="PANTHER" id="PTHR44067">
    <property type="entry name" value="S-ADENOSYL-L-METHIONINE-DEPENDENT METHYLTRANSFERASE SUPERFAMILY PROTEIN-RELATED"/>
    <property type="match status" value="1"/>
</dbReference>
<dbReference type="PANTHER" id="PTHR44067:SF2">
    <property type="entry name" value="OS08G0113400 PROTEIN"/>
    <property type="match status" value="1"/>
</dbReference>
<sequence length="341" mass="36439">MLTMVLFAFTNSISALLSSGAGAFLLRRYKAESVRIWDWDDSAALLKDLNATQSALAASHAQLADLHVHLGTANSLLETLLAGMATCHGDRPSSGTRGGLAISPGSSSSPSATTGTPPAMRRRSRTSSYSRAATRWRCRLRSPVGYVQPAPLPKSLWAIPPDTTVVWDAYRCKNYSCLLHGGGEFDLRGREKGRWLRDDGALAYSIEGVLAARPNGTVRIGLDIGGVSGTFAARMHERGVTVVTASTNSGGPSSLIASGGLMPVHVSPAHRLPFFNGTLDVDDDQWRRNSPPGCSLQPMTATQRLVCTRHAIVDRRAKSRRGSPCAACVVVANCRCHAMRS</sequence>
<feature type="region of interest" description="Disordered" evidence="1">
    <location>
        <begin position="91"/>
        <end position="132"/>
    </location>
</feature>
<organism evidence="3 4">
    <name type="scientific">Oryza meyeriana var. granulata</name>
    <dbReference type="NCBI Taxonomy" id="110450"/>
    <lineage>
        <taxon>Eukaryota</taxon>
        <taxon>Viridiplantae</taxon>
        <taxon>Streptophyta</taxon>
        <taxon>Embryophyta</taxon>
        <taxon>Tracheophyta</taxon>
        <taxon>Spermatophyta</taxon>
        <taxon>Magnoliopsida</taxon>
        <taxon>Liliopsida</taxon>
        <taxon>Poales</taxon>
        <taxon>Poaceae</taxon>
        <taxon>BOP clade</taxon>
        <taxon>Oryzoideae</taxon>
        <taxon>Oryzeae</taxon>
        <taxon>Oryzinae</taxon>
        <taxon>Oryza</taxon>
        <taxon>Oryza meyeriana</taxon>
    </lineage>
</organism>